<dbReference type="AlphaFoldDB" id="A0P683"/>
<dbReference type="Gene3D" id="3.40.50.620">
    <property type="entry name" value="HUPs"/>
    <property type="match status" value="1"/>
</dbReference>
<feature type="domain" description="Lysidine-tRNA(Ile) synthetase C-terminal" evidence="9">
    <location>
        <begin position="369"/>
        <end position="442"/>
    </location>
</feature>
<dbReference type="SUPFAM" id="SSF56037">
    <property type="entry name" value="PheT/TilS domain"/>
    <property type="match status" value="1"/>
</dbReference>
<dbReference type="EC" id="6.3.4.19" evidence="8"/>
<keyword evidence="3 8" id="KW-0436">Ligase</keyword>
<dbReference type="Proteomes" id="UP000054262">
    <property type="component" value="Unassembled WGS sequence"/>
</dbReference>
<evidence type="ECO:0000313" key="10">
    <source>
        <dbReference type="EMBL" id="EAV47043.1"/>
    </source>
</evidence>
<dbReference type="Pfam" id="PF11734">
    <property type="entry name" value="TilS_C"/>
    <property type="match status" value="1"/>
</dbReference>
<dbReference type="InterPro" id="IPR014729">
    <property type="entry name" value="Rossmann-like_a/b/a_fold"/>
</dbReference>
<keyword evidence="6 8" id="KW-0067">ATP-binding</keyword>
<dbReference type="SUPFAM" id="SSF52402">
    <property type="entry name" value="Adenine nucleotide alpha hydrolases-like"/>
    <property type="match status" value="1"/>
</dbReference>
<evidence type="ECO:0000256" key="7">
    <source>
        <dbReference type="ARBA" id="ARBA00048539"/>
    </source>
</evidence>
<dbReference type="SMART" id="SM00977">
    <property type="entry name" value="TilS_C"/>
    <property type="match status" value="1"/>
</dbReference>
<dbReference type="GO" id="GO:0006400">
    <property type="term" value="P:tRNA modification"/>
    <property type="evidence" value="ECO:0007669"/>
    <property type="project" value="UniProtKB-UniRule"/>
</dbReference>
<dbReference type="SUPFAM" id="SSF82829">
    <property type="entry name" value="MesJ substrate recognition domain-like"/>
    <property type="match status" value="1"/>
</dbReference>
<comment type="domain">
    <text evidence="8">The N-terminal region contains the highly conserved SGGXDS motif, predicted to be a P-loop motif involved in ATP binding.</text>
</comment>
<keyword evidence="4 8" id="KW-0819">tRNA processing</keyword>
<dbReference type="Gene3D" id="1.20.59.20">
    <property type="match status" value="1"/>
</dbReference>
<evidence type="ECO:0000256" key="1">
    <source>
        <dbReference type="ARBA" id="ARBA00004496"/>
    </source>
</evidence>
<dbReference type="InterPro" id="IPR012796">
    <property type="entry name" value="Lysidine-tRNA-synth_C"/>
</dbReference>
<accession>A0P683</accession>
<dbReference type="Pfam" id="PF09179">
    <property type="entry name" value="TilS"/>
    <property type="match status" value="1"/>
</dbReference>
<dbReference type="InterPro" id="IPR012795">
    <property type="entry name" value="tRNA_Ile_lys_synt_N"/>
</dbReference>
<dbReference type="GO" id="GO:0005737">
    <property type="term" value="C:cytoplasm"/>
    <property type="evidence" value="ECO:0007669"/>
    <property type="project" value="UniProtKB-SubCell"/>
</dbReference>
<dbReference type="EMBL" id="AAUX01000001">
    <property type="protein sequence ID" value="EAV47043.1"/>
    <property type="molecule type" value="Genomic_DNA"/>
</dbReference>
<evidence type="ECO:0000256" key="2">
    <source>
        <dbReference type="ARBA" id="ARBA00022490"/>
    </source>
</evidence>
<evidence type="ECO:0000259" key="9">
    <source>
        <dbReference type="SMART" id="SM00977"/>
    </source>
</evidence>
<keyword evidence="5 8" id="KW-0547">Nucleotide-binding</keyword>
<sequence>MAVKKDALIDAIRASYLANITKQNIQPKIDIALSGGCDSMVLMYALNQLKDELKLSIKAHYIHHGLSAYADEWLAFCEAACRKLNIPFDSMRVDTNTLPSLGIEGAARKLRYEALAQLSVGVIATAHHENDQAETLLLQLIRGAGLKGLAAMPEYDKEKNLWRPLLRVQRQVIEDFADIYEIVFIEDDSNEDTRFDRNFLRKNILPQLYERFPHAANTIARSAKLIASGLDLHQSIAESDSESYFSKDLARLNLMMMRDLNQERVINLIRWWLEKHRYKMPTLKVMQEAYKQIKDRRKDAQINIQIAPNVSIRAYKNELWLVENVTNAADFEIYWRGEDTITLPDASKLSFTKTIGDGISVDKLGTQTIRIQNRRGGERFKPAANQPTRTLKHLLQQSPLAPWEREMLPMLFLEDQLIAVPHFGVHCNFQAKKYEESYQISWLRDI</sequence>
<dbReference type="Pfam" id="PF01171">
    <property type="entry name" value="ATP_bind_3"/>
    <property type="match status" value="1"/>
</dbReference>
<comment type="catalytic activity">
    <reaction evidence="7 8">
        <text>cytidine(34) in tRNA(Ile2) + L-lysine + ATP = lysidine(34) in tRNA(Ile2) + AMP + diphosphate + H(+)</text>
        <dbReference type="Rhea" id="RHEA:43744"/>
        <dbReference type="Rhea" id="RHEA-COMP:10625"/>
        <dbReference type="Rhea" id="RHEA-COMP:10670"/>
        <dbReference type="ChEBI" id="CHEBI:15378"/>
        <dbReference type="ChEBI" id="CHEBI:30616"/>
        <dbReference type="ChEBI" id="CHEBI:32551"/>
        <dbReference type="ChEBI" id="CHEBI:33019"/>
        <dbReference type="ChEBI" id="CHEBI:82748"/>
        <dbReference type="ChEBI" id="CHEBI:83665"/>
        <dbReference type="ChEBI" id="CHEBI:456215"/>
        <dbReference type="EC" id="6.3.4.19"/>
    </reaction>
</comment>
<dbReference type="HAMAP" id="MF_01161">
    <property type="entry name" value="tRNA_Ile_lys_synt"/>
    <property type="match status" value="1"/>
</dbReference>
<dbReference type="CDD" id="cd01992">
    <property type="entry name" value="TilS_N"/>
    <property type="match status" value="1"/>
</dbReference>
<protein>
    <recommendedName>
        <fullName evidence="8">tRNA(Ile)-lysidine synthase</fullName>
        <ecNumber evidence="8">6.3.4.19</ecNumber>
    </recommendedName>
    <alternativeName>
        <fullName evidence="8">tRNA(Ile)-2-lysyl-cytidine synthase</fullName>
    </alternativeName>
    <alternativeName>
        <fullName evidence="8">tRNA(Ile)-lysidine synthetase</fullName>
    </alternativeName>
</protein>
<evidence type="ECO:0000256" key="8">
    <source>
        <dbReference type="HAMAP-Rule" id="MF_01161"/>
    </source>
</evidence>
<dbReference type="InterPro" id="IPR011063">
    <property type="entry name" value="TilS/TtcA_N"/>
</dbReference>
<dbReference type="NCBIfam" id="TIGR02432">
    <property type="entry name" value="lysidine_TilS_N"/>
    <property type="match status" value="1"/>
</dbReference>
<feature type="binding site" evidence="8">
    <location>
        <begin position="34"/>
        <end position="39"/>
    </location>
    <ligand>
        <name>ATP</name>
        <dbReference type="ChEBI" id="CHEBI:30616"/>
    </ligand>
</feature>
<keyword evidence="2 8" id="KW-0963">Cytoplasm</keyword>
<dbReference type="OrthoDB" id="9807403at2"/>
<dbReference type="NCBIfam" id="TIGR02433">
    <property type="entry name" value="lysidine_TilS_C"/>
    <property type="match status" value="1"/>
</dbReference>
<dbReference type="InterPro" id="IPR015262">
    <property type="entry name" value="tRNA_Ile_lys_synt_subst-bd"/>
</dbReference>
<dbReference type="GO" id="GO:0032267">
    <property type="term" value="F:tRNA(Ile)-lysidine synthase activity"/>
    <property type="evidence" value="ECO:0007669"/>
    <property type="project" value="UniProtKB-EC"/>
</dbReference>
<evidence type="ECO:0000256" key="6">
    <source>
        <dbReference type="ARBA" id="ARBA00022840"/>
    </source>
</evidence>
<name>A0P683_9PROT</name>
<keyword evidence="11" id="KW-1185">Reference proteome</keyword>
<comment type="caution">
    <text evidence="10">The sequence shown here is derived from an EMBL/GenBank/DDBJ whole genome shotgun (WGS) entry which is preliminary data.</text>
</comment>
<comment type="subcellular location">
    <subcellularLocation>
        <location evidence="1 8">Cytoplasm</location>
    </subcellularLocation>
</comment>
<dbReference type="PANTHER" id="PTHR43033:SF1">
    <property type="entry name" value="TRNA(ILE)-LYSIDINE SYNTHASE-RELATED"/>
    <property type="match status" value="1"/>
</dbReference>
<evidence type="ECO:0000256" key="3">
    <source>
        <dbReference type="ARBA" id="ARBA00022598"/>
    </source>
</evidence>
<gene>
    <name evidence="8" type="primary">tilS</name>
    <name evidence="10" type="ORF">MB2181_03180</name>
</gene>
<reference evidence="10 11" key="1">
    <citation type="submission" date="2006-11" db="EMBL/GenBank/DDBJ databases">
        <authorList>
            <person name="Giovannoni S."/>
            <person name="Vergin K."/>
            <person name="Ferriera S."/>
            <person name="Johnson J."/>
            <person name="Kravitz S."/>
            <person name="Beeson K."/>
            <person name="Sutton G."/>
            <person name="Rogers Y.-H."/>
            <person name="Friedman R."/>
            <person name="Frazier M."/>
            <person name="Venter J.C."/>
        </authorList>
    </citation>
    <scope>NUCLEOTIDE SEQUENCE [LARGE SCALE GENOMIC DNA]</scope>
    <source>
        <strain evidence="10 11">HTCC2181</strain>
    </source>
</reference>
<evidence type="ECO:0000313" key="11">
    <source>
        <dbReference type="Proteomes" id="UP000054262"/>
    </source>
</evidence>
<dbReference type="PANTHER" id="PTHR43033">
    <property type="entry name" value="TRNA(ILE)-LYSIDINE SYNTHASE-RELATED"/>
    <property type="match status" value="1"/>
</dbReference>
<comment type="similarity">
    <text evidence="8">Belongs to the tRNA(Ile)-lysidine synthase family.</text>
</comment>
<evidence type="ECO:0000256" key="5">
    <source>
        <dbReference type="ARBA" id="ARBA00022741"/>
    </source>
</evidence>
<proteinExistence type="inferred from homology"/>
<dbReference type="GO" id="GO:0005524">
    <property type="term" value="F:ATP binding"/>
    <property type="evidence" value="ECO:0007669"/>
    <property type="project" value="UniProtKB-UniRule"/>
</dbReference>
<comment type="function">
    <text evidence="8">Ligates lysine onto the cytidine present at position 34 of the AUA codon-specific tRNA(Ile) that contains the anticodon CAU, in an ATP-dependent manner. Cytidine is converted to lysidine, thus changing the amino acid specificity of the tRNA from methionine to isoleucine.</text>
</comment>
<organism evidence="10 11">
    <name type="scientific">Methylophilales bacterium HTCC2181</name>
    <dbReference type="NCBI Taxonomy" id="383631"/>
    <lineage>
        <taxon>Bacteria</taxon>
        <taxon>Pseudomonadati</taxon>
        <taxon>Pseudomonadota</taxon>
        <taxon>Betaproteobacteria</taxon>
        <taxon>Nitrosomonadales</taxon>
        <taxon>OM43 clade</taxon>
    </lineage>
</organism>
<evidence type="ECO:0000256" key="4">
    <source>
        <dbReference type="ARBA" id="ARBA00022694"/>
    </source>
</evidence>
<dbReference type="InterPro" id="IPR012094">
    <property type="entry name" value="tRNA_Ile_lys_synt"/>
</dbReference>